<keyword evidence="1" id="KW-0812">Transmembrane</keyword>
<feature type="transmembrane region" description="Helical" evidence="1">
    <location>
        <begin position="63"/>
        <end position="88"/>
    </location>
</feature>
<keyword evidence="1" id="KW-0472">Membrane</keyword>
<name>A0ABW5U1A1_9RHOB</name>
<keyword evidence="3" id="KW-1185">Reference proteome</keyword>
<dbReference type="Proteomes" id="UP001597474">
    <property type="component" value="Unassembled WGS sequence"/>
</dbReference>
<reference evidence="3" key="1">
    <citation type="journal article" date="2019" name="Int. J. Syst. Evol. Microbiol.">
        <title>The Global Catalogue of Microorganisms (GCM) 10K type strain sequencing project: providing services to taxonomists for standard genome sequencing and annotation.</title>
        <authorList>
            <consortium name="The Broad Institute Genomics Platform"/>
            <consortium name="The Broad Institute Genome Sequencing Center for Infectious Disease"/>
            <person name="Wu L."/>
            <person name="Ma J."/>
        </authorList>
    </citation>
    <scope>NUCLEOTIDE SEQUENCE [LARGE SCALE GENOMIC DNA]</scope>
    <source>
        <strain evidence="3">TISTR 2562</strain>
    </source>
</reference>
<evidence type="ECO:0000313" key="3">
    <source>
        <dbReference type="Proteomes" id="UP001597474"/>
    </source>
</evidence>
<protein>
    <submittedName>
        <fullName evidence="2">DUF2254 domain-containing protein</fullName>
    </submittedName>
</protein>
<dbReference type="EMBL" id="JBHUMP010000004">
    <property type="protein sequence ID" value="MFD2739394.1"/>
    <property type="molecule type" value="Genomic_DNA"/>
</dbReference>
<dbReference type="RefSeq" id="WP_386372956.1">
    <property type="nucleotide sequence ID" value="NZ_JBHUMP010000004.1"/>
</dbReference>
<dbReference type="InterPro" id="IPR018723">
    <property type="entry name" value="DUF2254_membrane"/>
</dbReference>
<accession>A0ABW5U1A1</accession>
<dbReference type="Pfam" id="PF10011">
    <property type="entry name" value="DUF2254"/>
    <property type="match status" value="1"/>
</dbReference>
<evidence type="ECO:0000313" key="2">
    <source>
        <dbReference type="EMBL" id="MFD2739394.1"/>
    </source>
</evidence>
<proteinExistence type="predicted"/>
<gene>
    <name evidence="2" type="ORF">ACFSUD_07440</name>
</gene>
<feature type="transmembrane region" description="Helical" evidence="1">
    <location>
        <begin position="22"/>
        <end position="43"/>
    </location>
</feature>
<feature type="transmembrane region" description="Helical" evidence="1">
    <location>
        <begin position="139"/>
        <end position="161"/>
    </location>
</feature>
<sequence length="440" mass="49425">MNLEMLLPRTLLRKSRKYTRKLWVRVIFMGLLAFVALGLTQLIEGYVPKKVATTLTGSAADRLLQIIAEAMLAVTIFSITIMVTVYRATSTQWTPRVHRLIIQDRTTQNTLAVFIGAYVYALVAIIMRELGIYVDERALVLFLMTVLVLAVIVIYLIRWVLHLQTFGSLIDTTRQIEETAREQFRDRMQNPCLGGRTFKGDPPEDAEEIRAEQSGYIQHIYPEALNEVARDHGVELYLVRSIGSFVFRNEPLLLAARRGTAKDEEHNWDSLENAVRLNVQTGDLRIFDQDPRFALVAMGEVASKALSPGVNDPGTAIDVITRIGRILSYYVDEAAQERENALEYLHVRPLDPRDLIEDGFAALARDGAAVVEVQQRLQQTLTGLMRHSDDGLSQAARAEAEVQLLRALAVTDFEHDRARLLGAARSDVRDAVMARLGDAD</sequence>
<evidence type="ECO:0000256" key="1">
    <source>
        <dbReference type="SAM" id="Phobius"/>
    </source>
</evidence>
<feature type="transmembrane region" description="Helical" evidence="1">
    <location>
        <begin position="109"/>
        <end position="127"/>
    </location>
</feature>
<comment type="caution">
    <text evidence="2">The sequence shown here is derived from an EMBL/GenBank/DDBJ whole genome shotgun (WGS) entry which is preliminary data.</text>
</comment>
<keyword evidence="1" id="KW-1133">Transmembrane helix</keyword>
<organism evidence="2 3">
    <name type="scientific">Sulfitobacter aestuarii</name>
    <dbReference type="NCBI Taxonomy" id="2161676"/>
    <lineage>
        <taxon>Bacteria</taxon>
        <taxon>Pseudomonadati</taxon>
        <taxon>Pseudomonadota</taxon>
        <taxon>Alphaproteobacteria</taxon>
        <taxon>Rhodobacterales</taxon>
        <taxon>Roseobacteraceae</taxon>
        <taxon>Sulfitobacter</taxon>
    </lineage>
</organism>